<sequence>MFVHGIASSAETWDAVRESLAQTEDLANLEPDPPFQYKTGLLGKKPWNLKNSLLQVLPSIDTVADSLAEYLDTEAEDFQRLVLVGHSMGGLVIQRFLTHMLGQQRGHDLRRIRRIVLLACPNTGSSLVLALRKALPLRNPQDLELQPFNELVANTKNLVLANIVNARAITPGSCPIPFSVYAGESDGIVPVASAKDAFPGARALPGDHSTILQEQRTFNTLRRLLRDATDSSYLVTLRDADPLDLGVHRAAQSTDPRGSTAVDPEHEVLTPYLVREHDHRLREQLATAVRAGTSLFALLLGESATGKTRALYEAVLGLAPDHVLLHPADAEELQQLLDDGAVVQGTVLWLNETQRYLLGAAGSAIAKRLARQLTESAGIVIVGAMWRTPHFKNLAAKSLSPDGGPIQDLLHHRHTMRLDVRDQLTPAESKALRTLAVEQSDKRVIEALDAGKVDGRVIQHLSGGPELLAAYLLSGGPELLTAYRERSPLGPVDHTQTTFTPVEHAVITAALDARRLGHHQPIPAALLADAADGYLSPRQRLSEPDWAASTLRDLTHGYRRDDHEDRTDIRRCLTALTTRSTQSGTPPSYEPADYLEQHTPVVRYDQLGPPSLWNALTKHTSDPADLERLAEAARKRGLLKTAVRLFRRAVLAGNPDAACNLIRLLRSGPLDPELQASAWVVDKIDITYSSGVADLLTQVNYYGPDEAKRALLDRQPADHADLASAYGVATLIDALMRAGASEALQALLDRQPAEHVDLDDPGPYGVEPLLYALNMAGAKEAVKRLSARAASRIDVSKKCPSSLLYAMRQAGAKETEQRLVLRASMQLDVSDLSEVRSLLSRMRGSESLAALETFVARVVEGANLNIWLFGEVLDLLSQSQAKAVMETLAARAFAHIEQTSLASIAALLSALMKTGEQEGARRLAILAAEQADPSDPEDVAHLLDELMKVGMKESWAAAASAKLAARAATHADLSTDTESLVVILKDAGMKEALEALAARASAHVERTTSGGIAQLLRALREKWADEAWAEEAVQTLTARAATHTDLQDLYGVVDLLSEMTKAGKQKAVQVLATRAAEHAPLTEAYRVGDLLSQLTEAGQSDAVRTLLGRRLVEQVGLSSPDAIGRLLSSLDEAGGQQAKQTLSARAAAHAEAYDPYQVYELCWKLPAADSERLYRRTADAGSFGDMHTSAFEANWSHGGWGYGREADGQNSPPWTWNELNFST</sequence>
<evidence type="ECO:0000313" key="3">
    <source>
        <dbReference type="Proteomes" id="UP001596067"/>
    </source>
</evidence>
<dbReference type="InterPro" id="IPR000073">
    <property type="entry name" value="AB_hydrolase_1"/>
</dbReference>
<organism evidence="2 3">
    <name type="scientific">Kitasatospora aburaviensis</name>
    <dbReference type="NCBI Taxonomy" id="67265"/>
    <lineage>
        <taxon>Bacteria</taxon>
        <taxon>Bacillati</taxon>
        <taxon>Actinomycetota</taxon>
        <taxon>Actinomycetes</taxon>
        <taxon>Kitasatosporales</taxon>
        <taxon>Streptomycetaceae</taxon>
        <taxon>Kitasatospora</taxon>
    </lineage>
</organism>
<dbReference type="PANTHER" id="PTHR37946">
    <property type="entry name" value="SLL1969 PROTEIN"/>
    <property type="match status" value="1"/>
</dbReference>
<accession>A0ABW1EX33</accession>
<proteinExistence type="predicted"/>
<keyword evidence="3" id="KW-1185">Reference proteome</keyword>
<dbReference type="GO" id="GO:0016787">
    <property type="term" value="F:hydrolase activity"/>
    <property type="evidence" value="ECO:0007669"/>
    <property type="project" value="UniProtKB-KW"/>
</dbReference>
<protein>
    <submittedName>
        <fullName evidence="2">Alpha/beta fold hydrolase</fullName>
    </submittedName>
</protein>
<evidence type="ECO:0000313" key="2">
    <source>
        <dbReference type="EMBL" id="MFC5886593.1"/>
    </source>
</evidence>
<evidence type="ECO:0000259" key="1">
    <source>
        <dbReference type="Pfam" id="PF12697"/>
    </source>
</evidence>
<dbReference type="SUPFAM" id="SSF53474">
    <property type="entry name" value="alpha/beta-Hydrolases"/>
    <property type="match status" value="1"/>
</dbReference>
<dbReference type="Proteomes" id="UP001596067">
    <property type="component" value="Unassembled WGS sequence"/>
</dbReference>
<keyword evidence="2" id="KW-0378">Hydrolase</keyword>
<dbReference type="RefSeq" id="WP_313762311.1">
    <property type="nucleotide sequence ID" value="NZ_BAAAVH010000009.1"/>
</dbReference>
<dbReference type="PANTHER" id="PTHR37946:SF1">
    <property type="entry name" value="SLL1969 PROTEIN"/>
    <property type="match status" value="1"/>
</dbReference>
<dbReference type="Pfam" id="PF12697">
    <property type="entry name" value="Abhydrolase_6"/>
    <property type="match status" value="1"/>
</dbReference>
<reference evidence="3" key="1">
    <citation type="journal article" date="2019" name="Int. J. Syst. Evol. Microbiol.">
        <title>The Global Catalogue of Microorganisms (GCM) 10K type strain sequencing project: providing services to taxonomists for standard genome sequencing and annotation.</title>
        <authorList>
            <consortium name="The Broad Institute Genomics Platform"/>
            <consortium name="The Broad Institute Genome Sequencing Center for Infectious Disease"/>
            <person name="Wu L."/>
            <person name="Ma J."/>
        </authorList>
    </citation>
    <scope>NUCLEOTIDE SEQUENCE [LARGE SCALE GENOMIC DNA]</scope>
    <source>
        <strain evidence="3">CGMCC 4.1469</strain>
    </source>
</reference>
<name>A0ABW1EX33_9ACTN</name>
<gene>
    <name evidence="2" type="ORF">ACFP0N_16645</name>
</gene>
<feature type="domain" description="AB hydrolase-1" evidence="1">
    <location>
        <begin position="2"/>
        <end position="286"/>
    </location>
</feature>
<dbReference type="InterPro" id="IPR029058">
    <property type="entry name" value="AB_hydrolase_fold"/>
</dbReference>
<dbReference type="EMBL" id="JBHSOD010000018">
    <property type="protein sequence ID" value="MFC5886593.1"/>
    <property type="molecule type" value="Genomic_DNA"/>
</dbReference>
<comment type="caution">
    <text evidence="2">The sequence shown here is derived from an EMBL/GenBank/DDBJ whole genome shotgun (WGS) entry which is preliminary data.</text>
</comment>
<dbReference type="Gene3D" id="3.40.50.1820">
    <property type="entry name" value="alpha/beta hydrolase"/>
    <property type="match status" value="1"/>
</dbReference>